<dbReference type="SUPFAM" id="SSF50969">
    <property type="entry name" value="YVTN repeat-like/Quinoprotein amine dehydrogenase"/>
    <property type="match status" value="1"/>
</dbReference>
<protein>
    <recommendedName>
        <fullName evidence="3">YncE family protein</fullName>
    </recommendedName>
</protein>
<name>A0ABZ2N8C8_9BACI</name>
<evidence type="ECO:0000313" key="1">
    <source>
        <dbReference type="EMBL" id="WXB93953.1"/>
    </source>
</evidence>
<dbReference type="PANTHER" id="PTHR47197:SF3">
    <property type="entry name" value="DIHYDRO-HEME D1 DEHYDROGENASE"/>
    <property type="match status" value="1"/>
</dbReference>
<sequence>MKFRLFLFVAVWMWTLSGCSHPSYPAIKEESYLFTLNLRDSSLTFINQKGERIADWALDEMYTGGVLFPDGDRLLLYGTQLDHVAIFSLSKGEMVDKWKVDEGTTGALYLEESKEVVLANKEDRSIHFYNEKGKEVDIVKTGKYPMSLAEHQGMLYVINYQDTILSEVDIEKKKVVREFTIPSSSTGLMIEPDEKELWIGGHGHGKEAQSKVHVYSLDTGQEIEQIETPVMPVNFASDGSYHYVVSHGSNMVYTLNEEKETIAKSEVGANPFTIAPFADDIVVAGYDSDELYFLEQGSLNLVKKVKTGEGPFMIFVKEKNQ</sequence>
<dbReference type="InterPro" id="IPR011044">
    <property type="entry name" value="Quino_amine_DH_bsu"/>
</dbReference>
<dbReference type="PROSITE" id="PS51257">
    <property type="entry name" value="PROKAR_LIPOPROTEIN"/>
    <property type="match status" value="1"/>
</dbReference>
<accession>A0ABZ2N8C8</accession>
<organism evidence="1 2">
    <name type="scientific">Bacillus kandeliae</name>
    <dbReference type="NCBI Taxonomy" id="3129297"/>
    <lineage>
        <taxon>Bacteria</taxon>
        <taxon>Bacillati</taxon>
        <taxon>Bacillota</taxon>
        <taxon>Bacilli</taxon>
        <taxon>Bacillales</taxon>
        <taxon>Bacillaceae</taxon>
        <taxon>Bacillus</taxon>
    </lineage>
</organism>
<dbReference type="EMBL" id="CP147404">
    <property type="protein sequence ID" value="WXB93953.1"/>
    <property type="molecule type" value="Genomic_DNA"/>
</dbReference>
<dbReference type="Gene3D" id="2.130.10.10">
    <property type="entry name" value="YVTN repeat-like/Quinoprotein amine dehydrogenase"/>
    <property type="match status" value="1"/>
</dbReference>
<gene>
    <name evidence="1" type="ORF">WDJ61_04810</name>
</gene>
<keyword evidence="2" id="KW-1185">Reference proteome</keyword>
<dbReference type="PANTHER" id="PTHR47197">
    <property type="entry name" value="PROTEIN NIRF"/>
    <property type="match status" value="1"/>
</dbReference>
<proteinExistence type="predicted"/>
<dbReference type="Proteomes" id="UP001387364">
    <property type="component" value="Chromosome"/>
</dbReference>
<dbReference type="RefSeq" id="WP_338753511.1">
    <property type="nucleotide sequence ID" value="NZ_CP147404.1"/>
</dbReference>
<reference evidence="1 2" key="1">
    <citation type="submission" date="2024-02" db="EMBL/GenBank/DDBJ databases">
        <title>Seven novel Bacillus-like species.</title>
        <authorList>
            <person name="Liu G."/>
        </authorList>
    </citation>
    <scope>NUCLEOTIDE SEQUENCE [LARGE SCALE GENOMIC DNA]</scope>
    <source>
        <strain evidence="1 2">FJAT-52991</strain>
    </source>
</reference>
<dbReference type="InterPro" id="IPR015943">
    <property type="entry name" value="WD40/YVTN_repeat-like_dom_sf"/>
</dbReference>
<evidence type="ECO:0000313" key="2">
    <source>
        <dbReference type="Proteomes" id="UP001387364"/>
    </source>
</evidence>
<evidence type="ECO:0008006" key="3">
    <source>
        <dbReference type="Google" id="ProtNLM"/>
    </source>
</evidence>
<dbReference type="InterPro" id="IPR051200">
    <property type="entry name" value="Host-pathogen_enzymatic-act"/>
</dbReference>